<dbReference type="PANTHER" id="PTHR34472">
    <property type="entry name" value="SULFUR CARRIER PROTEIN THIS"/>
    <property type="match status" value="1"/>
</dbReference>
<dbReference type="Gene3D" id="3.10.20.30">
    <property type="match status" value="1"/>
</dbReference>
<comment type="caution">
    <text evidence="1">The sequence shown here is derived from an EMBL/GenBank/DDBJ whole genome shotgun (WGS) entry which is preliminary data.</text>
</comment>
<dbReference type="EMBL" id="VDCS01000001">
    <property type="protein sequence ID" value="TNJ47097.1"/>
    <property type="molecule type" value="Genomic_DNA"/>
</dbReference>
<dbReference type="PANTHER" id="PTHR34472:SF1">
    <property type="entry name" value="SULFUR CARRIER PROTEIN THIS"/>
    <property type="match status" value="1"/>
</dbReference>
<dbReference type="CDD" id="cd00565">
    <property type="entry name" value="Ubl_ThiS"/>
    <property type="match status" value="1"/>
</dbReference>
<dbReference type="SUPFAM" id="SSF54285">
    <property type="entry name" value="MoaD/ThiS"/>
    <property type="match status" value="1"/>
</dbReference>
<gene>
    <name evidence="1" type="primary">thiS</name>
    <name evidence="1" type="ORF">FGF67_00825</name>
</gene>
<name>A0A5C4SSX3_9FLAO</name>
<protein>
    <submittedName>
        <fullName evidence="1">Sulfur carrier protein ThiS</fullName>
    </submittedName>
</protein>
<keyword evidence="2" id="KW-1185">Reference proteome</keyword>
<dbReference type="NCBIfam" id="TIGR01683">
    <property type="entry name" value="thiS"/>
    <property type="match status" value="1"/>
</dbReference>
<dbReference type="InterPro" id="IPR003749">
    <property type="entry name" value="ThiS/MoaD-like"/>
</dbReference>
<accession>A0A5C4SSX3</accession>
<organism evidence="1 2">
    <name type="scientific">Allotamlana fucoidanivorans</name>
    <dbReference type="NCBI Taxonomy" id="2583814"/>
    <lineage>
        <taxon>Bacteria</taxon>
        <taxon>Pseudomonadati</taxon>
        <taxon>Bacteroidota</taxon>
        <taxon>Flavobacteriia</taxon>
        <taxon>Flavobacteriales</taxon>
        <taxon>Flavobacteriaceae</taxon>
        <taxon>Allotamlana</taxon>
    </lineage>
</organism>
<proteinExistence type="predicted"/>
<dbReference type="OrthoDB" id="1525151at2"/>
<dbReference type="InterPro" id="IPR016155">
    <property type="entry name" value="Mopterin_synth/thiamin_S_b"/>
</dbReference>
<evidence type="ECO:0000313" key="2">
    <source>
        <dbReference type="Proteomes" id="UP000308713"/>
    </source>
</evidence>
<sequence>MIKIKVNQCAIDVENNCDVFQLLEKIESPKEGIAVAINNKIVSKPQWSSQTFNDNDSILIIQATQGG</sequence>
<dbReference type="InterPro" id="IPR010035">
    <property type="entry name" value="Thi_S"/>
</dbReference>
<dbReference type="Proteomes" id="UP000308713">
    <property type="component" value="Unassembled WGS sequence"/>
</dbReference>
<evidence type="ECO:0000313" key="1">
    <source>
        <dbReference type="EMBL" id="TNJ47097.1"/>
    </source>
</evidence>
<dbReference type="AlphaFoldDB" id="A0A5C4SSX3"/>
<reference evidence="1 2" key="1">
    <citation type="submission" date="2019-05" db="EMBL/GenBank/DDBJ databases">
        <title>Tamlana fucoidanivorans sp. nov., isolated from the surface of algae collected from Fujian province in China.</title>
        <authorList>
            <person name="Li J."/>
        </authorList>
    </citation>
    <scope>NUCLEOTIDE SEQUENCE [LARGE SCALE GENOMIC DNA]</scope>
    <source>
        <strain evidence="1 2">CW2-9</strain>
    </source>
</reference>
<dbReference type="InterPro" id="IPR012675">
    <property type="entry name" value="Beta-grasp_dom_sf"/>
</dbReference>
<dbReference type="RefSeq" id="WP_139694559.1">
    <property type="nucleotide sequence ID" value="NZ_CP074074.1"/>
</dbReference>
<dbReference type="Pfam" id="PF02597">
    <property type="entry name" value="ThiS"/>
    <property type="match status" value="1"/>
</dbReference>